<dbReference type="EMBL" id="MK500341">
    <property type="protein sequence ID" value="QBK87054.1"/>
    <property type="molecule type" value="Genomic_DNA"/>
</dbReference>
<evidence type="ECO:0000313" key="1">
    <source>
        <dbReference type="EMBL" id="QBK87054.1"/>
    </source>
</evidence>
<dbReference type="InterPro" id="IPR000048">
    <property type="entry name" value="IQ_motif_EF-hand-BS"/>
</dbReference>
<name>A0A481YWV9_9VIRU</name>
<organism evidence="1">
    <name type="scientific">Marseillevirus LCMAC103</name>
    <dbReference type="NCBI Taxonomy" id="2506604"/>
    <lineage>
        <taxon>Viruses</taxon>
        <taxon>Varidnaviria</taxon>
        <taxon>Bamfordvirae</taxon>
        <taxon>Nucleocytoviricota</taxon>
        <taxon>Megaviricetes</taxon>
        <taxon>Pimascovirales</taxon>
        <taxon>Pimascovirales incertae sedis</taxon>
        <taxon>Marseilleviridae</taxon>
    </lineage>
</organism>
<reference evidence="1" key="1">
    <citation type="journal article" date="2019" name="MBio">
        <title>Virus Genomes from Deep Sea Sediments Expand the Ocean Megavirome and Support Independent Origins of Viral Gigantism.</title>
        <authorList>
            <person name="Backstrom D."/>
            <person name="Yutin N."/>
            <person name="Jorgensen S.L."/>
            <person name="Dharamshi J."/>
            <person name="Homa F."/>
            <person name="Zaremba-Niedwiedzka K."/>
            <person name="Spang A."/>
            <person name="Wolf Y.I."/>
            <person name="Koonin E.V."/>
            <person name="Ettema T.J."/>
        </authorList>
    </citation>
    <scope>NUCLEOTIDE SEQUENCE</scope>
</reference>
<dbReference type="Pfam" id="PF00612">
    <property type="entry name" value="IQ"/>
    <property type="match status" value="1"/>
</dbReference>
<protein>
    <submittedName>
        <fullName evidence="1">Uncharacterized protein</fullName>
    </submittedName>
</protein>
<sequence length="67" mass="7699">MGTEGDLKRNYERFAAACDVFRDAATQIQRIWRGVLGRRRTVLAKERYFAPDGPGYRAAETHFARHA</sequence>
<accession>A0A481YWV9</accession>
<gene>
    <name evidence="1" type="ORF">LCMAC103_03980</name>
</gene>
<proteinExistence type="predicted"/>
<dbReference type="PROSITE" id="PS50096">
    <property type="entry name" value="IQ"/>
    <property type="match status" value="1"/>
</dbReference>